<accession>A0A969WD44</accession>
<dbReference type="InterPro" id="IPR014942">
    <property type="entry name" value="AbiEii"/>
</dbReference>
<dbReference type="Pfam" id="PF08843">
    <property type="entry name" value="AbiEii"/>
    <property type="match status" value="1"/>
</dbReference>
<keyword evidence="1" id="KW-0808">Transferase</keyword>
<dbReference type="AlphaFoldDB" id="A0A969WD44"/>
<protein>
    <submittedName>
        <fullName evidence="1">Nucleotidyl transferase AbiEii/AbiGii toxin family protein</fullName>
    </submittedName>
</protein>
<sequence length="288" mass="32743">MIPLAYIQAWRAHAPWPDLRQVEQDLIICRALCDLFSAPALQGTLAFRGGTAMHKLLFKQPLRYSEDIDLVQTRSEPIGTTVDAISDALSWLGKCQREQAGHSMHLIFRFNPETDEQAVLKLKVEINTREHDSLFGVRAYPFAMENGWYSGEADIQSFEPEELFGTKLRALLQRRKNRDLFDLHHGLAQLTLDPQKLIACFEHYLALEGKPITRAMAEQRMLQKLTRSLTEDIAPLLPAGIAFTDAHAIDAFNRVWTELIGRIKGDAWKSSAEAIHQLRTQKHPLLLP</sequence>
<proteinExistence type="predicted"/>
<dbReference type="Gene3D" id="3.10.450.620">
    <property type="entry name" value="JHP933, nucleotidyltransferase-like core domain"/>
    <property type="match status" value="1"/>
</dbReference>
<organism evidence="1 2">
    <name type="scientific">Solimonas marina</name>
    <dbReference type="NCBI Taxonomy" id="2714601"/>
    <lineage>
        <taxon>Bacteria</taxon>
        <taxon>Pseudomonadati</taxon>
        <taxon>Pseudomonadota</taxon>
        <taxon>Gammaproteobacteria</taxon>
        <taxon>Nevskiales</taxon>
        <taxon>Nevskiaceae</taxon>
        <taxon>Solimonas</taxon>
    </lineage>
</organism>
<dbReference type="RefSeq" id="WP_168149139.1">
    <property type="nucleotide sequence ID" value="NZ_JAAVXB010000010.1"/>
</dbReference>
<gene>
    <name evidence="1" type="ORF">G7Y82_15960</name>
</gene>
<dbReference type="Proteomes" id="UP000653472">
    <property type="component" value="Unassembled WGS sequence"/>
</dbReference>
<name>A0A969WD44_9GAMM</name>
<keyword evidence="2" id="KW-1185">Reference proteome</keyword>
<evidence type="ECO:0000313" key="1">
    <source>
        <dbReference type="EMBL" id="NKF23808.1"/>
    </source>
</evidence>
<reference evidence="1" key="1">
    <citation type="submission" date="2020-03" db="EMBL/GenBank/DDBJ databases">
        <title>Solimonas marina sp. nov., isolated from deep seawater of the Pacific Ocean.</title>
        <authorList>
            <person name="Liu X."/>
            <person name="Lai Q."/>
            <person name="Sun F."/>
            <person name="Gai Y."/>
            <person name="Li G."/>
            <person name="Shao Z."/>
        </authorList>
    </citation>
    <scope>NUCLEOTIDE SEQUENCE</scope>
    <source>
        <strain evidence="1">C16B3</strain>
    </source>
</reference>
<evidence type="ECO:0000313" key="2">
    <source>
        <dbReference type="Proteomes" id="UP000653472"/>
    </source>
</evidence>
<comment type="caution">
    <text evidence="1">The sequence shown here is derived from an EMBL/GenBank/DDBJ whole genome shotgun (WGS) entry which is preliminary data.</text>
</comment>
<dbReference type="EMBL" id="JAAVXB010000010">
    <property type="protein sequence ID" value="NKF23808.1"/>
    <property type="molecule type" value="Genomic_DNA"/>
</dbReference>
<dbReference type="GO" id="GO:0016740">
    <property type="term" value="F:transferase activity"/>
    <property type="evidence" value="ECO:0007669"/>
    <property type="project" value="UniProtKB-KW"/>
</dbReference>